<proteinExistence type="inferred from homology"/>
<sequence>MSGSSQINMSFGYPSLRPQPEGTKTLNVPKGPYGAPDVMLHGFNRTHAAQGLVSSHPLEFSEKNWLSHQQKMDTVMLKNTQGIHAPMRLHMEQHFAQKMQRLPCLPSSNILLDTLTGRDEMIGFEDILNDPSLAETVGEPHILMEKRLGIL</sequence>
<protein>
    <recommendedName>
        <fullName evidence="6">Proteasome maturation protein</fullName>
    </recommendedName>
</protein>
<dbReference type="PANTHER" id="PTHR12828">
    <property type="entry name" value="PROTEASOME MATURATION PROTEIN UMP1"/>
    <property type="match status" value="1"/>
</dbReference>
<evidence type="ECO:0000256" key="3">
    <source>
        <dbReference type="SAM" id="MobiDB-lite"/>
    </source>
</evidence>
<keyword evidence="1" id="KW-0143">Chaperone</keyword>
<comment type="caution">
    <text evidence="4">The sequence shown here is derived from an EMBL/GenBank/DDBJ whole genome shotgun (WGS) entry which is preliminary data.</text>
</comment>
<feature type="region of interest" description="Disordered" evidence="3">
    <location>
        <begin position="1"/>
        <end position="24"/>
    </location>
</feature>
<dbReference type="InterPro" id="IPR008012">
    <property type="entry name" value="Ump1"/>
</dbReference>
<dbReference type="GO" id="GO:0005737">
    <property type="term" value="C:cytoplasm"/>
    <property type="evidence" value="ECO:0007669"/>
    <property type="project" value="TreeGrafter"/>
</dbReference>
<gene>
    <name evidence="4" type="ORF">V1264_004263</name>
</gene>
<dbReference type="Pfam" id="PF05348">
    <property type="entry name" value="UMP1"/>
    <property type="match status" value="1"/>
</dbReference>
<evidence type="ECO:0000313" key="5">
    <source>
        <dbReference type="Proteomes" id="UP001374579"/>
    </source>
</evidence>
<reference evidence="4 5" key="1">
    <citation type="submission" date="2024-02" db="EMBL/GenBank/DDBJ databases">
        <title>Chromosome-scale genome assembly of the rough periwinkle Littorina saxatilis.</title>
        <authorList>
            <person name="De Jode A."/>
            <person name="Faria R."/>
            <person name="Formenti G."/>
            <person name="Sims Y."/>
            <person name="Smith T.P."/>
            <person name="Tracey A."/>
            <person name="Wood J.M.D."/>
            <person name="Zagrodzka Z.B."/>
            <person name="Johannesson K."/>
            <person name="Butlin R.K."/>
            <person name="Leder E.H."/>
        </authorList>
    </citation>
    <scope>NUCLEOTIDE SEQUENCE [LARGE SCALE GENOMIC DNA]</scope>
    <source>
        <strain evidence="4">Snail1</strain>
        <tissue evidence="4">Muscle</tissue>
    </source>
</reference>
<name>A0AAN9B118_9CAEN</name>
<evidence type="ECO:0000313" key="4">
    <source>
        <dbReference type="EMBL" id="KAK7097256.1"/>
    </source>
</evidence>
<evidence type="ECO:0000256" key="2">
    <source>
        <dbReference type="ARBA" id="ARBA00043974"/>
    </source>
</evidence>
<organism evidence="4 5">
    <name type="scientific">Littorina saxatilis</name>
    <dbReference type="NCBI Taxonomy" id="31220"/>
    <lineage>
        <taxon>Eukaryota</taxon>
        <taxon>Metazoa</taxon>
        <taxon>Spiralia</taxon>
        <taxon>Lophotrochozoa</taxon>
        <taxon>Mollusca</taxon>
        <taxon>Gastropoda</taxon>
        <taxon>Caenogastropoda</taxon>
        <taxon>Littorinimorpha</taxon>
        <taxon>Littorinoidea</taxon>
        <taxon>Littorinidae</taxon>
        <taxon>Littorina</taxon>
    </lineage>
</organism>
<dbReference type="GO" id="GO:0043248">
    <property type="term" value="P:proteasome assembly"/>
    <property type="evidence" value="ECO:0007669"/>
    <property type="project" value="InterPro"/>
</dbReference>
<evidence type="ECO:0000256" key="1">
    <source>
        <dbReference type="ARBA" id="ARBA00023186"/>
    </source>
</evidence>
<dbReference type="PANTHER" id="PTHR12828:SF3">
    <property type="entry name" value="PROTEASOME MATURATION PROTEIN"/>
    <property type="match status" value="1"/>
</dbReference>
<dbReference type="EMBL" id="JBAMIC010000013">
    <property type="protein sequence ID" value="KAK7097256.1"/>
    <property type="molecule type" value="Genomic_DNA"/>
</dbReference>
<dbReference type="AlphaFoldDB" id="A0AAN9B118"/>
<dbReference type="GO" id="GO:0005634">
    <property type="term" value="C:nucleus"/>
    <property type="evidence" value="ECO:0007669"/>
    <property type="project" value="TreeGrafter"/>
</dbReference>
<evidence type="ECO:0008006" key="6">
    <source>
        <dbReference type="Google" id="ProtNLM"/>
    </source>
</evidence>
<keyword evidence="5" id="KW-1185">Reference proteome</keyword>
<dbReference type="Proteomes" id="UP001374579">
    <property type="component" value="Unassembled WGS sequence"/>
</dbReference>
<comment type="similarity">
    <text evidence="2">Belongs to the POMP/UMP1 family.</text>
</comment>
<accession>A0AAN9B118</accession>